<keyword evidence="4" id="KW-1185">Reference proteome</keyword>
<dbReference type="AlphaFoldDB" id="A0A430AL96"/>
<organism evidence="3 4">
    <name type="scientific">Vagococcus elongatus</name>
    <dbReference type="NCBI Taxonomy" id="180344"/>
    <lineage>
        <taxon>Bacteria</taxon>
        <taxon>Bacillati</taxon>
        <taxon>Bacillota</taxon>
        <taxon>Bacilli</taxon>
        <taxon>Lactobacillales</taxon>
        <taxon>Enterococcaceae</taxon>
        <taxon>Vagococcus</taxon>
    </lineage>
</organism>
<comment type="caution">
    <text evidence="3">The sequence shown here is derived from an EMBL/GenBank/DDBJ whole genome shotgun (WGS) entry which is preliminary data.</text>
</comment>
<evidence type="ECO:0000256" key="2">
    <source>
        <dbReference type="SAM" id="SignalP"/>
    </source>
</evidence>
<reference evidence="3 4" key="1">
    <citation type="submission" date="2017-05" db="EMBL/GenBank/DDBJ databases">
        <title>Vagococcus spp. assemblies.</title>
        <authorList>
            <person name="Gulvik C.A."/>
        </authorList>
    </citation>
    <scope>NUCLEOTIDE SEQUENCE [LARGE SCALE GENOMIC DNA]</scope>
    <source>
        <strain evidence="3 4">CCUG 51432</strain>
    </source>
</reference>
<name>A0A430AL96_9ENTE</name>
<dbReference type="RefSeq" id="WP_126810159.1">
    <property type="nucleotide sequence ID" value="NZ_NGKA01000034.1"/>
</dbReference>
<evidence type="ECO:0000313" key="4">
    <source>
        <dbReference type="Proteomes" id="UP000287605"/>
    </source>
</evidence>
<evidence type="ECO:0000256" key="1">
    <source>
        <dbReference type="SAM" id="MobiDB-lite"/>
    </source>
</evidence>
<evidence type="ECO:0000313" key="3">
    <source>
        <dbReference type="EMBL" id="RSU08856.1"/>
    </source>
</evidence>
<feature type="compositionally biased region" description="Low complexity" evidence="1">
    <location>
        <begin position="53"/>
        <end position="85"/>
    </location>
</feature>
<evidence type="ECO:0008006" key="5">
    <source>
        <dbReference type="Google" id="ProtNLM"/>
    </source>
</evidence>
<feature type="region of interest" description="Disordered" evidence="1">
    <location>
        <begin position="53"/>
        <end position="94"/>
    </location>
</feature>
<feature type="region of interest" description="Disordered" evidence="1">
    <location>
        <begin position="106"/>
        <end position="136"/>
    </location>
</feature>
<sequence length="136" mass="15001">MTRGKAILLFVFTSLIIFAAPLTVSARGHGGGHHRANAGVNCLNNETCLARQANQTQQQVSQPQEVAPADDTQQPAADAVQPQQRIRQRDQQCDDAVRREDCPYRAYCDNQNENGGAGHRHNWRRNPGCRLAPAES</sequence>
<feature type="chain" id="PRO_5038961144" description="Secreted protein" evidence="2">
    <location>
        <begin position="20"/>
        <end position="136"/>
    </location>
</feature>
<dbReference type="Proteomes" id="UP000287605">
    <property type="component" value="Unassembled WGS sequence"/>
</dbReference>
<accession>A0A430AL96</accession>
<proteinExistence type="predicted"/>
<feature type="signal peptide" evidence="2">
    <location>
        <begin position="1"/>
        <end position="19"/>
    </location>
</feature>
<protein>
    <recommendedName>
        <fullName evidence="5">Secreted protein</fullName>
    </recommendedName>
</protein>
<gene>
    <name evidence="3" type="ORF">CBF29_13105</name>
</gene>
<keyword evidence="2" id="KW-0732">Signal</keyword>
<dbReference type="EMBL" id="NGKA01000034">
    <property type="protein sequence ID" value="RSU08856.1"/>
    <property type="molecule type" value="Genomic_DNA"/>
</dbReference>